<organism evidence="1 2">
    <name type="scientific">Pyrocoelia pectoralis</name>
    <dbReference type="NCBI Taxonomy" id="417401"/>
    <lineage>
        <taxon>Eukaryota</taxon>
        <taxon>Metazoa</taxon>
        <taxon>Ecdysozoa</taxon>
        <taxon>Arthropoda</taxon>
        <taxon>Hexapoda</taxon>
        <taxon>Insecta</taxon>
        <taxon>Pterygota</taxon>
        <taxon>Neoptera</taxon>
        <taxon>Endopterygota</taxon>
        <taxon>Coleoptera</taxon>
        <taxon>Polyphaga</taxon>
        <taxon>Elateriformia</taxon>
        <taxon>Elateroidea</taxon>
        <taxon>Lampyridae</taxon>
        <taxon>Lampyrinae</taxon>
        <taxon>Pyrocoelia</taxon>
    </lineage>
</organism>
<accession>A0AAN7VSL7</accession>
<sequence>MRRRRTQVTWIKEVRKDMAEMKIDGEEVERKKEFREKVRGFRGFQVQEKEK</sequence>
<evidence type="ECO:0000313" key="1">
    <source>
        <dbReference type="EMBL" id="KAK5649169.1"/>
    </source>
</evidence>
<dbReference type="EMBL" id="JAVRBK010000002">
    <property type="protein sequence ID" value="KAK5649169.1"/>
    <property type="molecule type" value="Genomic_DNA"/>
</dbReference>
<evidence type="ECO:0000313" key="2">
    <source>
        <dbReference type="Proteomes" id="UP001329430"/>
    </source>
</evidence>
<comment type="caution">
    <text evidence="1">The sequence shown here is derived from an EMBL/GenBank/DDBJ whole genome shotgun (WGS) entry which is preliminary data.</text>
</comment>
<dbReference type="Proteomes" id="UP001329430">
    <property type="component" value="Chromosome 2"/>
</dbReference>
<dbReference type="AlphaFoldDB" id="A0AAN7VSL7"/>
<keyword evidence="2" id="KW-1185">Reference proteome</keyword>
<name>A0AAN7VSL7_9COLE</name>
<gene>
    <name evidence="1" type="ORF">RI129_004061</name>
</gene>
<protein>
    <submittedName>
        <fullName evidence="1">Uncharacterized protein</fullName>
    </submittedName>
</protein>
<proteinExistence type="predicted"/>
<reference evidence="1 2" key="1">
    <citation type="journal article" date="2024" name="Insects">
        <title>An Improved Chromosome-Level Genome Assembly of the Firefly Pyrocoelia pectoralis.</title>
        <authorList>
            <person name="Fu X."/>
            <person name="Meyer-Rochow V.B."/>
            <person name="Ballantyne L."/>
            <person name="Zhu X."/>
        </authorList>
    </citation>
    <scope>NUCLEOTIDE SEQUENCE [LARGE SCALE GENOMIC DNA]</scope>
    <source>
        <strain evidence="1">XCY_ONT2</strain>
    </source>
</reference>